<name>A0A2Z2MD67_THEPR</name>
<evidence type="ECO:0000313" key="3">
    <source>
        <dbReference type="Proteomes" id="UP000250179"/>
    </source>
</evidence>
<sequence>MKKSQILAALLVLALLSGVAALHFKGGSEKGTAMENQPSSGDDSQNLNSTEVEKPKSPSCTLISNTSFELANAGGGAMIFNATSGKSLFFMGMELTPEVHLLEGKSYGKAFSKDWPKELGIKPPCALTGEWEVFVSNRTSTARFSYTIRGKSVLGQFRDFPAGKIYLAQYMIPIQNGSWKIMENIITINESDFLKTGGMIPRMRGLNATCSCNPEEFAQAFQRSIEESGFERVKNWWEPRENEDFKPVMIALYRKDEQYLYVEVAEVKNTGLLRVFMAMGNEELTKAAAEIFSATALKEPLAVHELHG</sequence>
<dbReference type="OrthoDB" id="97476at2157"/>
<dbReference type="AlphaFoldDB" id="A0A2Z2MD67"/>
<feature type="compositionally biased region" description="Polar residues" evidence="1">
    <location>
        <begin position="34"/>
        <end position="50"/>
    </location>
</feature>
<evidence type="ECO:0000313" key="2">
    <source>
        <dbReference type="EMBL" id="ASJ02652.1"/>
    </source>
</evidence>
<proteinExistence type="predicted"/>
<dbReference type="RefSeq" id="WP_088857911.1">
    <property type="nucleotide sequence ID" value="NZ_CP014862.1"/>
</dbReference>
<feature type="region of interest" description="Disordered" evidence="1">
    <location>
        <begin position="29"/>
        <end position="58"/>
    </location>
</feature>
<dbReference type="EMBL" id="CP014862">
    <property type="protein sequence ID" value="ASJ02652.1"/>
    <property type="molecule type" value="Genomic_DNA"/>
</dbReference>
<dbReference type="Proteomes" id="UP000250179">
    <property type="component" value="Chromosome"/>
</dbReference>
<protein>
    <submittedName>
        <fullName evidence="2">Uncharacterized protein</fullName>
    </submittedName>
</protein>
<dbReference type="GeneID" id="33319737"/>
<reference evidence="2 3" key="1">
    <citation type="submission" date="2016-03" db="EMBL/GenBank/DDBJ databases">
        <title>Complete genome sequence of Thermococcus profundus strain DT5432.</title>
        <authorList>
            <person name="Oger P.M."/>
        </authorList>
    </citation>
    <scope>NUCLEOTIDE SEQUENCE [LARGE SCALE GENOMIC DNA]</scope>
    <source>
        <strain evidence="2 3">DT 5432</strain>
    </source>
</reference>
<accession>A0A2Z2MD67</accession>
<evidence type="ECO:0000256" key="1">
    <source>
        <dbReference type="SAM" id="MobiDB-lite"/>
    </source>
</evidence>
<organism evidence="2 3">
    <name type="scientific">Thermococcus profundus</name>
    <dbReference type="NCBI Taxonomy" id="49899"/>
    <lineage>
        <taxon>Archaea</taxon>
        <taxon>Methanobacteriati</taxon>
        <taxon>Methanobacteriota</taxon>
        <taxon>Thermococci</taxon>
        <taxon>Thermococcales</taxon>
        <taxon>Thermococcaceae</taxon>
        <taxon>Thermococcus</taxon>
    </lineage>
</organism>
<keyword evidence="3" id="KW-1185">Reference proteome</keyword>
<dbReference type="KEGG" id="tprf:A3L09_04945"/>
<gene>
    <name evidence="2" type="ORF">A3L09_04945</name>
</gene>